<name>A0A3M2WVM2_PSEYM</name>
<accession>A0A3M2WVM2</accession>
<organism evidence="1 2">
    <name type="scientific">Pseudomonas syringae pv. maculicola</name>
    <dbReference type="NCBI Taxonomy" id="59511"/>
    <lineage>
        <taxon>Bacteria</taxon>
        <taxon>Pseudomonadati</taxon>
        <taxon>Pseudomonadota</taxon>
        <taxon>Gammaproteobacteria</taxon>
        <taxon>Pseudomonadales</taxon>
        <taxon>Pseudomonadaceae</taxon>
        <taxon>Pseudomonas</taxon>
    </lineage>
</organism>
<sequence length="109" mass="12429">TQAGTGNVTFRQGRTEKSSFQRRNRAVCEPLHSGQISHGRLVWESVWESLVRRRGVRRLAVKSLLLKVITKKTVTKFLQLMRQLPTHKKAPITGLSRTRAIYEAGGLYQ</sequence>
<dbReference type="EMBL" id="RBNL01003232">
    <property type="protein sequence ID" value="RML55522.1"/>
    <property type="molecule type" value="Genomic_DNA"/>
</dbReference>
<gene>
    <name evidence="1" type="ORF">APX70_05665</name>
</gene>
<protein>
    <submittedName>
        <fullName evidence="1">Uncharacterized protein</fullName>
    </submittedName>
</protein>
<reference evidence="1 2" key="1">
    <citation type="submission" date="2018-08" db="EMBL/GenBank/DDBJ databases">
        <title>Recombination of ecologically and evolutionarily significant loci maintains genetic cohesion in the Pseudomonas syringae species complex.</title>
        <authorList>
            <person name="Dillon M."/>
            <person name="Thakur S."/>
            <person name="Almeida R.N.D."/>
            <person name="Weir B.S."/>
            <person name="Guttman D.S."/>
        </authorList>
    </citation>
    <scope>NUCLEOTIDE SEQUENCE [LARGE SCALE GENOMIC DNA]</scope>
    <source>
        <strain evidence="1 2">88_10</strain>
    </source>
</reference>
<proteinExistence type="predicted"/>
<dbReference type="AlphaFoldDB" id="A0A3M2WVM2"/>
<comment type="caution">
    <text evidence="1">The sequence shown here is derived from an EMBL/GenBank/DDBJ whole genome shotgun (WGS) entry which is preliminary data.</text>
</comment>
<feature type="non-terminal residue" evidence="1">
    <location>
        <position position="109"/>
    </location>
</feature>
<feature type="non-terminal residue" evidence="1">
    <location>
        <position position="1"/>
    </location>
</feature>
<evidence type="ECO:0000313" key="2">
    <source>
        <dbReference type="Proteomes" id="UP000282378"/>
    </source>
</evidence>
<evidence type="ECO:0000313" key="1">
    <source>
        <dbReference type="EMBL" id="RML55522.1"/>
    </source>
</evidence>
<dbReference type="Proteomes" id="UP000282378">
    <property type="component" value="Unassembled WGS sequence"/>
</dbReference>